<accession>A0A935IU08</accession>
<proteinExistence type="predicted"/>
<dbReference type="Proteomes" id="UP000726105">
    <property type="component" value="Unassembled WGS sequence"/>
</dbReference>
<evidence type="ECO:0000313" key="1">
    <source>
        <dbReference type="EMBL" id="MBK7274971.1"/>
    </source>
</evidence>
<reference evidence="1 2" key="1">
    <citation type="submission" date="2020-10" db="EMBL/GenBank/DDBJ databases">
        <title>Connecting structure to function with the recovery of over 1000 high-quality activated sludge metagenome-assembled genomes encoding full-length rRNA genes using long-read sequencing.</title>
        <authorList>
            <person name="Singleton C.M."/>
            <person name="Petriglieri F."/>
            <person name="Kristensen J.M."/>
            <person name="Kirkegaard R.H."/>
            <person name="Michaelsen T.Y."/>
            <person name="Andersen M.H."/>
            <person name="Karst S.M."/>
            <person name="Dueholm M.S."/>
            <person name="Nielsen P.H."/>
            <person name="Albertsen M."/>
        </authorList>
    </citation>
    <scope>NUCLEOTIDE SEQUENCE [LARGE SCALE GENOMIC DNA]</scope>
    <source>
        <strain evidence="1">Ega_18-Q3-R5-49_MAXAC.001</strain>
    </source>
</reference>
<dbReference type="Gene3D" id="2.60.120.40">
    <property type="match status" value="1"/>
</dbReference>
<evidence type="ECO:0000313" key="2">
    <source>
        <dbReference type="Proteomes" id="UP000726105"/>
    </source>
</evidence>
<dbReference type="EMBL" id="JADJIB010000021">
    <property type="protein sequence ID" value="MBK7274971.1"/>
    <property type="molecule type" value="Genomic_DNA"/>
</dbReference>
<sequence>MVSADEIAALFKPGPLWRVERGTIVADVAPTPAHCRVELPEGRVISVLGAAMPGTYVQVMTDGSIAFLVPPGRAGGSWSRTSGQSVGSGSQTTITWTTEGLDTHGFLTPTSGTVTIPAGMGGLYAITAQLDAAATLGGRCYGQVTAAGRIYRVPFTSPGEDLVSVSATVPLAAGDTISVAVFHASGSTIKWTGYLDVYRISY</sequence>
<name>A0A935IU08_9MICO</name>
<dbReference type="InterPro" id="IPR008983">
    <property type="entry name" value="Tumour_necrosis_fac-like_dom"/>
</dbReference>
<dbReference type="AlphaFoldDB" id="A0A935IU08"/>
<gene>
    <name evidence="1" type="ORF">IPI13_18140</name>
</gene>
<protein>
    <submittedName>
        <fullName evidence="1">Uncharacterized protein</fullName>
    </submittedName>
</protein>
<comment type="caution">
    <text evidence="1">The sequence shown here is derived from an EMBL/GenBank/DDBJ whole genome shotgun (WGS) entry which is preliminary data.</text>
</comment>
<organism evidence="1 2">
    <name type="scientific">Candidatus Phosphoribacter hodrii</name>
    <dbReference type="NCBI Taxonomy" id="2953743"/>
    <lineage>
        <taxon>Bacteria</taxon>
        <taxon>Bacillati</taxon>
        <taxon>Actinomycetota</taxon>
        <taxon>Actinomycetes</taxon>
        <taxon>Micrococcales</taxon>
        <taxon>Dermatophilaceae</taxon>
        <taxon>Candidatus Phosphoribacter</taxon>
    </lineage>
</organism>